<evidence type="ECO:0000313" key="3">
    <source>
        <dbReference type="Proteomes" id="UP000598271"/>
    </source>
</evidence>
<accession>A0A8J3D8E0</accession>
<dbReference type="Proteomes" id="UP000598271">
    <property type="component" value="Unassembled WGS sequence"/>
</dbReference>
<feature type="region of interest" description="Disordered" evidence="1">
    <location>
        <begin position="67"/>
        <end position="117"/>
    </location>
</feature>
<keyword evidence="3" id="KW-1185">Reference proteome</keyword>
<feature type="compositionally biased region" description="Low complexity" evidence="1">
    <location>
        <begin position="71"/>
        <end position="88"/>
    </location>
</feature>
<reference evidence="2 3" key="1">
    <citation type="journal article" date="2014" name="Int. J. Syst. Evol. Microbiol.">
        <title>Complete genome sequence of Corynebacterium casei LMG S-19264T (=DSM 44701T), isolated from a smear-ripened cheese.</title>
        <authorList>
            <consortium name="US DOE Joint Genome Institute (JGI-PGF)"/>
            <person name="Walter F."/>
            <person name="Albersmeier A."/>
            <person name="Kalinowski J."/>
            <person name="Ruckert C."/>
        </authorList>
    </citation>
    <scope>NUCLEOTIDE SEQUENCE [LARGE SCALE GENOMIC DNA]</scope>
    <source>
        <strain evidence="2 3">KCTC 12866</strain>
    </source>
</reference>
<sequence>MDLYHHITPMVDQFLSMEEISQKLLDEHELEITSKRLRYILHYYRRKLEKASKAAEPFASATFPLARPIVQNQENNQQPPSSPSQFQPGRKLIIDEDFRTPTPKPRPIFGTKEASNS</sequence>
<comment type="caution">
    <text evidence="2">The sequence shown here is derived from an EMBL/GenBank/DDBJ whole genome shotgun (WGS) entry which is preliminary data.</text>
</comment>
<evidence type="ECO:0000256" key="1">
    <source>
        <dbReference type="SAM" id="MobiDB-lite"/>
    </source>
</evidence>
<evidence type="ECO:0000313" key="2">
    <source>
        <dbReference type="EMBL" id="GHB87335.1"/>
    </source>
</evidence>
<name>A0A8J3D8E0_9BACT</name>
<gene>
    <name evidence="2" type="ORF">GCM10007390_48960</name>
</gene>
<organism evidence="2 3">
    <name type="scientific">Persicitalea jodogahamensis</name>
    <dbReference type="NCBI Taxonomy" id="402147"/>
    <lineage>
        <taxon>Bacteria</taxon>
        <taxon>Pseudomonadati</taxon>
        <taxon>Bacteroidota</taxon>
        <taxon>Cytophagia</taxon>
        <taxon>Cytophagales</taxon>
        <taxon>Spirosomataceae</taxon>
        <taxon>Persicitalea</taxon>
    </lineage>
</organism>
<dbReference type="EMBL" id="BMXF01000008">
    <property type="protein sequence ID" value="GHB87335.1"/>
    <property type="molecule type" value="Genomic_DNA"/>
</dbReference>
<proteinExistence type="predicted"/>
<dbReference type="AlphaFoldDB" id="A0A8J3D8E0"/>
<protein>
    <submittedName>
        <fullName evidence="2">Uncharacterized protein</fullName>
    </submittedName>
</protein>